<keyword evidence="1" id="KW-0812">Transmembrane</keyword>
<keyword evidence="1" id="KW-1133">Transmembrane helix</keyword>
<proteinExistence type="predicted"/>
<keyword evidence="1" id="KW-0472">Membrane</keyword>
<evidence type="ECO:0000256" key="1">
    <source>
        <dbReference type="SAM" id="Phobius"/>
    </source>
</evidence>
<protein>
    <submittedName>
        <fullName evidence="2">Uncharacterized protein</fullName>
    </submittedName>
</protein>
<name>A0A0B7AQG4_9EUPU</name>
<organism evidence="2">
    <name type="scientific">Arion vulgaris</name>
    <dbReference type="NCBI Taxonomy" id="1028688"/>
    <lineage>
        <taxon>Eukaryota</taxon>
        <taxon>Metazoa</taxon>
        <taxon>Spiralia</taxon>
        <taxon>Lophotrochozoa</taxon>
        <taxon>Mollusca</taxon>
        <taxon>Gastropoda</taxon>
        <taxon>Heterobranchia</taxon>
        <taxon>Euthyneura</taxon>
        <taxon>Panpulmonata</taxon>
        <taxon>Eupulmonata</taxon>
        <taxon>Stylommatophora</taxon>
        <taxon>Helicina</taxon>
        <taxon>Arionoidea</taxon>
        <taxon>Arionidae</taxon>
        <taxon>Arion</taxon>
    </lineage>
</organism>
<evidence type="ECO:0000313" key="2">
    <source>
        <dbReference type="EMBL" id="CEK82160.1"/>
    </source>
</evidence>
<gene>
    <name evidence="2" type="primary">ORF129925</name>
</gene>
<reference evidence="2" key="1">
    <citation type="submission" date="2014-12" db="EMBL/GenBank/DDBJ databases">
        <title>Insight into the proteome of Arion vulgaris.</title>
        <authorList>
            <person name="Aradska J."/>
            <person name="Bulat T."/>
            <person name="Smidak R."/>
            <person name="Sarate P."/>
            <person name="Gangsoo J."/>
            <person name="Sialana F."/>
            <person name="Bilban M."/>
            <person name="Lubec G."/>
        </authorList>
    </citation>
    <scope>NUCLEOTIDE SEQUENCE</scope>
    <source>
        <tissue evidence="2">Skin</tissue>
    </source>
</reference>
<accession>A0A0B7AQG4</accession>
<sequence length="54" mass="6142">MFLQQDLSNLPVLASFFYVYMSYLLLMLNVQFYLVLLERTTTFASSGSLANGLP</sequence>
<feature type="transmembrane region" description="Helical" evidence="1">
    <location>
        <begin position="12"/>
        <end position="36"/>
    </location>
</feature>
<dbReference type="EMBL" id="HACG01035295">
    <property type="protein sequence ID" value="CEK82160.1"/>
    <property type="molecule type" value="Transcribed_RNA"/>
</dbReference>
<dbReference type="AlphaFoldDB" id="A0A0B7AQG4"/>